<proteinExistence type="predicted"/>
<gene>
    <name evidence="1" type="ORF">B0H16DRAFT_1449812</name>
</gene>
<sequence>MKVLVEELALLPTNGIDAELAVHGDVVRDPNEAPLPTNGIDAELAVHGDVVRDPNEAPLRTNLGDAELAVHRGVALDGKEVLYQGLRSAADLHTKRTTCGTQSRGNSHFKEGTRGKMLQKMGLRGRCEVHDPITARKVCRTIGGGVSKGGGKEGTYTHLAWENGYTRDVHGAQYKGESDVCTVVVHGECGGGCEASAHTQETVQDEVAGTVQGVVARTCDAAICERPCEAAAVTKRTWVMPSTRQWWCMADMGVRRECW</sequence>
<comment type="caution">
    <text evidence="1">The sequence shown here is derived from an EMBL/GenBank/DDBJ whole genome shotgun (WGS) entry which is preliminary data.</text>
</comment>
<evidence type="ECO:0000313" key="1">
    <source>
        <dbReference type="EMBL" id="KAJ7776382.1"/>
    </source>
</evidence>
<evidence type="ECO:0000313" key="2">
    <source>
        <dbReference type="Proteomes" id="UP001215598"/>
    </source>
</evidence>
<organism evidence="1 2">
    <name type="scientific">Mycena metata</name>
    <dbReference type="NCBI Taxonomy" id="1033252"/>
    <lineage>
        <taxon>Eukaryota</taxon>
        <taxon>Fungi</taxon>
        <taxon>Dikarya</taxon>
        <taxon>Basidiomycota</taxon>
        <taxon>Agaricomycotina</taxon>
        <taxon>Agaricomycetes</taxon>
        <taxon>Agaricomycetidae</taxon>
        <taxon>Agaricales</taxon>
        <taxon>Marasmiineae</taxon>
        <taxon>Mycenaceae</taxon>
        <taxon>Mycena</taxon>
    </lineage>
</organism>
<accession>A0AAD7K615</accession>
<dbReference type="Proteomes" id="UP001215598">
    <property type="component" value="Unassembled WGS sequence"/>
</dbReference>
<name>A0AAD7K615_9AGAR</name>
<protein>
    <submittedName>
        <fullName evidence="1">Uncharacterized protein</fullName>
    </submittedName>
</protein>
<dbReference type="AlphaFoldDB" id="A0AAD7K615"/>
<dbReference type="EMBL" id="JARKIB010000009">
    <property type="protein sequence ID" value="KAJ7776382.1"/>
    <property type="molecule type" value="Genomic_DNA"/>
</dbReference>
<reference evidence="1" key="1">
    <citation type="submission" date="2023-03" db="EMBL/GenBank/DDBJ databases">
        <title>Massive genome expansion in bonnet fungi (Mycena s.s.) driven by repeated elements and novel gene families across ecological guilds.</title>
        <authorList>
            <consortium name="Lawrence Berkeley National Laboratory"/>
            <person name="Harder C.B."/>
            <person name="Miyauchi S."/>
            <person name="Viragh M."/>
            <person name="Kuo A."/>
            <person name="Thoen E."/>
            <person name="Andreopoulos B."/>
            <person name="Lu D."/>
            <person name="Skrede I."/>
            <person name="Drula E."/>
            <person name="Henrissat B."/>
            <person name="Morin E."/>
            <person name="Kohler A."/>
            <person name="Barry K."/>
            <person name="LaButti K."/>
            <person name="Morin E."/>
            <person name="Salamov A."/>
            <person name="Lipzen A."/>
            <person name="Mereny Z."/>
            <person name="Hegedus B."/>
            <person name="Baldrian P."/>
            <person name="Stursova M."/>
            <person name="Weitz H."/>
            <person name="Taylor A."/>
            <person name="Grigoriev I.V."/>
            <person name="Nagy L.G."/>
            <person name="Martin F."/>
            <person name="Kauserud H."/>
        </authorList>
    </citation>
    <scope>NUCLEOTIDE SEQUENCE</scope>
    <source>
        <strain evidence="1">CBHHK182m</strain>
    </source>
</reference>
<keyword evidence="2" id="KW-1185">Reference proteome</keyword>